<sequence length="41" mass="4981">MVLRKNSIGEFLSFGFIGALTKFIIPMFFHWDFRKFHISDW</sequence>
<dbReference type="Proteomes" id="UP000035800">
    <property type="component" value="Chromosome I"/>
</dbReference>
<dbReference type="AlphaFoldDB" id="K8XVU3"/>
<name>K8XVU3_9LEPT</name>
<keyword evidence="1" id="KW-0472">Membrane</keyword>
<organism evidence="2 3">
    <name type="scientific">Leptospira santarosai serovar Shermani str. LT 821</name>
    <dbReference type="NCBI Taxonomy" id="758847"/>
    <lineage>
        <taxon>Bacteria</taxon>
        <taxon>Pseudomonadati</taxon>
        <taxon>Spirochaetota</taxon>
        <taxon>Spirochaetia</taxon>
        <taxon>Leptospirales</taxon>
        <taxon>Leptospiraceae</taxon>
        <taxon>Leptospira</taxon>
    </lineage>
</organism>
<dbReference type="KEGG" id="lst:LSS_16581"/>
<gene>
    <name evidence="2" type="ORF">LSS_16581</name>
</gene>
<accession>K8XVU3</accession>
<evidence type="ECO:0000313" key="3">
    <source>
        <dbReference type="Proteomes" id="UP000035800"/>
    </source>
</evidence>
<proteinExistence type="predicted"/>
<protein>
    <submittedName>
        <fullName evidence="2">Uncharacterized protein</fullName>
    </submittedName>
</protein>
<dbReference type="EMBL" id="CP006694">
    <property type="protein sequence ID" value="EKT85663.1"/>
    <property type="molecule type" value="Genomic_DNA"/>
</dbReference>
<evidence type="ECO:0000256" key="1">
    <source>
        <dbReference type="SAM" id="Phobius"/>
    </source>
</evidence>
<reference evidence="2 3" key="1">
    <citation type="journal article" date="2012" name="Gene">
        <title>Sequence of Leptospira santarosai serovar Shermani genome and prediction of virulence-associated genes.</title>
        <authorList>
            <person name="Chou L.F."/>
            <person name="Chen Y.T."/>
            <person name="Lu C.W."/>
            <person name="Ko Y.C."/>
            <person name="Tang C.Y."/>
            <person name="Pan M.J."/>
            <person name="Tian Y.C."/>
            <person name="Chiu C.H."/>
            <person name="Hung C.C."/>
            <person name="Yang C.W."/>
        </authorList>
    </citation>
    <scope>NUCLEOTIDE SEQUENCE [LARGE SCALE GENOMIC DNA]</scope>
    <source>
        <strain evidence="2">LT 821</strain>
    </source>
</reference>
<reference evidence="2 3" key="2">
    <citation type="journal article" date="2014" name="Emerg. Microbes Infect.">
        <title>Potential impact on kidney infection: a whole-genome analysis of Leptospira santarosai serovar Shermani.</title>
        <authorList>
            <person name="Chou L.F."/>
            <person name="Chen T.W."/>
            <person name="Ko Y.C."/>
            <person name="Pan M.J."/>
            <person name="Tian Y.C."/>
            <person name="Chiu C.H."/>
            <person name="Tang P."/>
            <person name="Hung C.C."/>
            <person name="Yang C.W."/>
        </authorList>
    </citation>
    <scope>NUCLEOTIDE SEQUENCE</scope>
    <source>
        <strain evidence="2 3">LT 821</strain>
    </source>
</reference>
<feature type="transmembrane region" description="Helical" evidence="1">
    <location>
        <begin position="12"/>
        <end position="31"/>
    </location>
</feature>
<keyword evidence="1" id="KW-0812">Transmembrane</keyword>
<keyword evidence="1" id="KW-1133">Transmembrane helix</keyword>
<dbReference type="STRING" id="758847.LSS_16581"/>
<evidence type="ECO:0000313" key="2">
    <source>
        <dbReference type="EMBL" id="EKT85663.1"/>
    </source>
</evidence>